<sequence length="394" mass="42283">MAGPGDNEDYAGALGYVLDQFEAASTDRWQQTIHDAVVSSGYIPPALHIYKQSHYAPVYDHRRAEVYAHAVSGNCTALAWYDGGRAGGVPTSCPGLVWSSESGSQTVFWPPTADGASVEVPETIDCGVGLLLAQAEEWAYQDRTYIFDRLPKFADQKLSSLRAARDALVGMAGDLGGEAEQGDPALRTSLTLVDEVNGLFGDRHEGTDWRADWTGTAADRASEGFFASTSPTLYNHALMANGLSILVNERATIIDTYRNNSINLVQAATAALGAQSETSSETDLTGVWKAVNRINTVVGWLPQAKVATRVITIVAWLGDDFLGKVAKTEFTYDHDPGAVAIALYDQVVDMVGTLTTAEEGYTEDVATFRAAVNAVPSTFLELYDLTENSATGAY</sequence>
<reference evidence="2" key="1">
    <citation type="journal article" date="2019" name="Int. J. Syst. Evol. Microbiol.">
        <title>The Global Catalogue of Microorganisms (GCM) 10K type strain sequencing project: providing services to taxonomists for standard genome sequencing and annotation.</title>
        <authorList>
            <consortium name="The Broad Institute Genomics Platform"/>
            <consortium name="The Broad Institute Genome Sequencing Center for Infectious Disease"/>
            <person name="Wu L."/>
            <person name="Ma J."/>
        </authorList>
    </citation>
    <scope>NUCLEOTIDE SEQUENCE [LARGE SCALE GENOMIC DNA]</scope>
    <source>
        <strain evidence="2">ZS-22-S1</strain>
    </source>
</reference>
<protein>
    <submittedName>
        <fullName evidence="1">Uncharacterized protein</fullName>
    </submittedName>
</protein>
<name>A0ABV9RZL9_9PSEU</name>
<organism evidence="1 2">
    <name type="scientific">Actinophytocola glycyrrhizae</name>
    <dbReference type="NCBI Taxonomy" id="2044873"/>
    <lineage>
        <taxon>Bacteria</taxon>
        <taxon>Bacillati</taxon>
        <taxon>Actinomycetota</taxon>
        <taxon>Actinomycetes</taxon>
        <taxon>Pseudonocardiales</taxon>
        <taxon>Pseudonocardiaceae</taxon>
    </lineage>
</organism>
<gene>
    <name evidence="1" type="ORF">ACFPCV_04975</name>
</gene>
<dbReference type="Proteomes" id="UP001595859">
    <property type="component" value="Unassembled WGS sequence"/>
</dbReference>
<keyword evidence="2" id="KW-1185">Reference proteome</keyword>
<proteinExistence type="predicted"/>
<evidence type="ECO:0000313" key="2">
    <source>
        <dbReference type="Proteomes" id="UP001595859"/>
    </source>
</evidence>
<dbReference type="EMBL" id="JBHSIS010000002">
    <property type="protein sequence ID" value="MFC4852849.1"/>
    <property type="molecule type" value="Genomic_DNA"/>
</dbReference>
<accession>A0ABV9RZL9</accession>
<comment type="caution">
    <text evidence="1">The sequence shown here is derived from an EMBL/GenBank/DDBJ whole genome shotgun (WGS) entry which is preliminary data.</text>
</comment>
<evidence type="ECO:0000313" key="1">
    <source>
        <dbReference type="EMBL" id="MFC4852849.1"/>
    </source>
</evidence>
<dbReference type="RefSeq" id="WP_378054802.1">
    <property type="nucleotide sequence ID" value="NZ_JBHSIS010000002.1"/>
</dbReference>